<feature type="domain" description="DUF5679" evidence="1">
    <location>
        <begin position="4"/>
        <end position="43"/>
    </location>
</feature>
<dbReference type="AlphaFoldDB" id="A0A6J4HHJ6"/>
<dbReference type="Pfam" id="PF18930">
    <property type="entry name" value="DUF5679"/>
    <property type="match status" value="1"/>
</dbReference>
<sequence length="50" mass="5281">MEAYCVKCKAKREVKDPVDTTMKNGKPAVTGTCTTCGTKLFKIGATVAGK</sequence>
<evidence type="ECO:0000259" key="1">
    <source>
        <dbReference type="Pfam" id="PF18930"/>
    </source>
</evidence>
<name>A0A6J4HHJ6_9BACT</name>
<gene>
    <name evidence="2" type="ORF">AVDCRST_MAG63-614</name>
</gene>
<organism evidence="2">
    <name type="scientific">uncultured Armatimonadetes bacterium</name>
    <dbReference type="NCBI Taxonomy" id="157466"/>
    <lineage>
        <taxon>Bacteria</taxon>
        <taxon>Bacillati</taxon>
        <taxon>Armatimonadota</taxon>
        <taxon>environmental samples</taxon>
    </lineage>
</organism>
<accession>A0A6J4HHJ6</accession>
<evidence type="ECO:0000313" key="2">
    <source>
        <dbReference type="EMBL" id="CAA9223436.1"/>
    </source>
</evidence>
<protein>
    <recommendedName>
        <fullName evidence="1">DUF5679 domain-containing protein</fullName>
    </recommendedName>
</protein>
<proteinExistence type="predicted"/>
<dbReference type="InterPro" id="IPR044044">
    <property type="entry name" value="DUF5679"/>
</dbReference>
<reference evidence="2" key="1">
    <citation type="submission" date="2020-02" db="EMBL/GenBank/DDBJ databases">
        <authorList>
            <person name="Meier V. D."/>
        </authorList>
    </citation>
    <scope>NUCLEOTIDE SEQUENCE</scope>
    <source>
        <strain evidence="2">AVDCRST_MAG63</strain>
    </source>
</reference>
<dbReference type="EMBL" id="CADCTO010000079">
    <property type="protein sequence ID" value="CAA9223436.1"/>
    <property type="molecule type" value="Genomic_DNA"/>
</dbReference>